<evidence type="ECO:0000256" key="8">
    <source>
        <dbReference type="ARBA" id="ARBA00023136"/>
    </source>
</evidence>
<evidence type="ECO:0000256" key="6">
    <source>
        <dbReference type="ARBA" id="ARBA00022801"/>
    </source>
</evidence>
<dbReference type="NCBIfam" id="TIGR00077">
    <property type="entry name" value="lspA"/>
    <property type="match status" value="1"/>
</dbReference>
<dbReference type="InterPro" id="IPR001872">
    <property type="entry name" value="Peptidase_A8"/>
</dbReference>
<dbReference type="GO" id="GO:0004190">
    <property type="term" value="F:aspartic-type endopeptidase activity"/>
    <property type="evidence" value="ECO:0007669"/>
    <property type="project" value="UniProtKB-UniRule"/>
</dbReference>
<dbReference type="OrthoDB" id="9810259at2"/>
<evidence type="ECO:0000313" key="11">
    <source>
        <dbReference type="EMBL" id="TCJ82900.1"/>
    </source>
</evidence>
<comment type="subcellular location">
    <subcellularLocation>
        <location evidence="9">Cell membrane</location>
        <topology evidence="9">Multi-pass membrane protein</topology>
    </subcellularLocation>
</comment>
<dbReference type="Proteomes" id="UP000294887">
    <property type="component" value="Unassembled WGS sequence"/>
</dbReference>
<dbReference type="PANTHER" id="PTHR33695">
    <property type="entry name" value="LIPOPROTEIN SIGNAL PEPTIDASE"/>
    <property type="match status" value="1"/>
</dbReference>
<feature type="active site" evidence="9">
    <location>
        <position position="136"/>
    </location>
</feature>
<protein>
    <recommendedName>
        <fullName evidence="9">Lipoprotein signal peptidase</fullName>
        <ecNumber evidence="9">3.4.23.36</ecNumber>
    </recommendedName>
    <alternativeName>
        <fullName evidence="9">Prolipoprotein signal peptidase</fullName>
    </alternativeName>
    <alternativeName>
        <fullName evidence="9">Signal peptidase II</fullName>
        <shortName evidence="9">SPase II</shortName>
    </alternativeName>
</protein>
<dbReference type="EMBL" id="SMFQ01000005">
    <property type="protein sequence ID" value="TCJ82900.1"/>
    <property type="molecule type" value="Genomic_DNA"/>
</dbReference>
<evidence type="ECO:0000313" key="12">
    <source>
        <dbReference type="Proteomes" id="UP000294887"/>
    </source>
</evidence>
<reference evidence="11 12" key="1">
    <citation type="submission" date="2019-03" db="EMBL/GenBank/DDBJ databases">
        <title>Genomic Encyclopedia of Type Strains, Phase IV (KMG-IV): sequencing the most valuable type-strain genomes for metagenomic binning, comparative biology and taxonomic classification.</title>
        <authorList>
            <person name="Goeker M."/>
        </authorList>
    </citation>
    <scope>NUCLEOTIDE SEQUENCE [LARGE SCALE GENOMIC DNA]</scope>
    <source>
        <strain evidence="11 12">DSM 24830</strain>
    </source>
</reference>
<dbReference type="Pfam" id="PF01252">
    <property type="entry name" value="Peptidase_A8"/>
    <property type="match status" value="1"/>
</dbReference>
<comment type="caution">
    <text evidence="9">Lacks conserved residue(s) required for the propagation of feature annotation.</text>
</comment>
<dbReference type="GO" id="GO:0005886">
    <property type="term" value="C:plasma membrane"/>
    <property type="evidence" value="ECO:0007669"/>
    <property type="project" value="UniProtKB-SubCell"/>
</dbReference>
<evidence type="ECO:0000256" key="7">
    <source>
        <dbReference type="ARBA" id="ARBA00022989"/>
    </source>
</evidence>
<keyword evidence="3 9" id="KW-0645">Protease</keyword>
<gene>
    <name evidence="9" type="primary">lspA</name>
    <name evidence="11" type="ORF">EV695_3638</name>
</gene>
<dbReference type="HAMAP" id="MF_00161">
    <property type="entry name" value="LspA"/>
    <property type="match status" value="1"/>
</dbReference>
<sequence length="187" mass="20920">MPNKKAADLTEESSILSNTSLKWLWVSFVVIFIDQITKWTAESSLELGGASYPVIPHLNFTLAYNYGAAFSFLGDQGGWQRWFFVGLTIVVSIVILVWLKKLKEDQKWTAIGLSLVLGGAVGNNLIDRVLHGRVIDFIDVYADWEVFFLSKWADGFSHFATFNVADIAINIGAVILVIGSFFYSEEE</sequence>
<keyword evidence="12" id="KW-1185">Reference proteome</keyword>
<name>A0A4R1ER24_9GAMM</name>
<feature type="active site" evidence="9">
    <location>
        <position position="166"/>
    </location>
</feature>
<dbReference type="RefSeq" id="WP_131907397.1">
    <property type="nucleotide sequence ID" value="NZ_BAAAFU010000007.1"/>
</dbReference>
<dbReference type="PANTHER" id="PTHR33695:SF1">
    <property type="entry name" value="LIPOPROTEIN SIGNAL PEPTIDASE"/>
    <property type="match status" value="1"/>
</dbReference>
<feature type="transmembrane region" description="Helical" evidence="9">
    <location>
        <begin position="159"/>
        <end position="183"/>
    </location>
</feature>
<evidence type="ECO:0000256" key="3">
    <source>
        <dbReference type="ARBA" id="ARBA00022670"/>
    </source>
</evidence>
<keyword evidence="8 9" id="KW-0472">Membrane</keyword>
<dbReference type="AlphaFoldDB" id="A0A4R1ER24"/>
<evidence type="ECO:0000256" key="4">
    <source>
        <dbReference type="ARBA" id="ARBA00022692"/>
    </source>
</evidence>
<proteinExistence type="inferred from homology"/>
<evidence type="ECO:0000256" key="9">
    <source>
        <dbReference type="HAMAP-Rule" id="MF_00161"/>
    </source>
</evidence>
<comment type="pathway">
    <text evidence="9">Protein modification; lipoprotein biosynthesis (signal peptide cleavage).</text>
</comment>
<dbReference type="UniPathway" id="UPA00665"/>
<dbReference type="PRINTS" id="PR00781">
    <property type="entry name" value="LIPOSIGPTASE"/>
</dbReference>
<keyword evidence="7 9" id="KW-1133">Transmembrane helix</keyword>
<keyword evidence="6 9" id="KW-0378">Hydrolase</keyword>
<accession>A0A4R1ER24</accession>
<comment type="function">
    <text evidence="9">This protein specifically catalyzes the removal of signal peptides from prolipoproteins.</text>
</comment>
<keyword evidence="4 9" id="KW-0812">Transmembrane</keyword>
<comment type="similarity">
    <text evidence="1 9 10">Belongs to the peptidase A8 family.</text>
</comment>
<keyword evidence="5 9" id="KW-0064">Aspartyl protease</keyword>
<evidence type="ECO:0000256" key="10">
    <source>
        <dbReference type="RuleBase" id="RU004181"/>
    </source>
</evidence>
<evidence type="ECO:0000256" key="5">
    <source>
        <dbReference type="ARBA" id="ARBA00022750"/>
    </source>
</evidence>
<organism evidence="11 12">
    <name type="scientific">Cocleimonas flava</name>
    <dbReference type="NCBI Taxonomy" id="634765"/>
    <lineage>
        <taxon>Bacteria</taxon>
        <taxon>Pseudomonadati</taxon>
        <taxon>Pseudomonadota</taxon>
        <taxon>Gammaproteobacteria</taxon>
        <taxon>Thiotrichales</taxon>
        <taxon>Thiotrichaceae</taxon>
        <taxon>Cocleimonas</taxon>
    </lineage>
</organism>
<comment type="catalytic activity">
    <reaction evidence="9">
        <text>Release of signal peptides from bacterial membrane prolipoproteins. Hydrolyzes -Xaa-Yaa-Zaa-|-(S,diacylglyceryl)Cys-, in which Xaa is hydrophobic (preferably Leu), and Yaa (Ala or Ser) and Zaa (Gly or Ala) have small, neutral side chains.</text>
        <dbReference type="EC" id="3.4.23.36"/>
    </reaction>
</comment>
<evidence type="ECO:0000256" key="2">
    <source>
        <dbReference type="ARBA" id="ARBA00022475"/>
    </source>
</evidence>
<dbReference type="GO" id="GO:0006508">
    <property type="term" value="P:proteolysis"/>
    <property type="evidence" value="ECO:0007669"/>
    <property type="project" value="UniProtKB-KW"/>
</dbReference>
<comment type="caution">
    <text evidence="11">The sequence shown here is derived from an EMBL/GenBank/DDBJ whole genome shotgun (WGS) entry which is preliminary data.</text>
</comment>
<evidence type="ECO:0000256" key="1">
    <source>
        <dbReference type="ARBA" id="ARBA00006139"/>
    </source>
</evidence>
<feature type="transmembrane region" description="Helical" evidence="9">
    <location>
        <begin position="79"/>
        <end position="99"/>
    </location>
</feature>
<keyword evidence="2 9" id="KW-1003">Cell membrane</keyword>
<dbReference type="EC" id="3.4.23.36" evidence="9"/>